<name>A0A8H5GBW7_9AGAR</name>
<dbReference type="OrthoDB" id="14252at2759"/>
<evidence type="ECO:0000256" key="3">
    <source>
        <dbReference type="ARBA" id="ARBA00022448"/>
    </source>
</evidence>
<feature type="repeat" description="Solcar" evidence="9">
    <location>
        <begin position="115"/>
        <end position="198"/>
    </location>
</feature>
<feature type="repeat" description="Solcar" evidence="9">
    <location>
        <begin position="224"/>
        <end position="334"/>
    </location>
</feature>
<evidence type="ECO:0000256" key="10">
    <source>
        <dbReference type="RuleBase" id="RU000488"/>
    </source>
</evidence>
<evidence type="ECO:0008006" key="14">
    <source>
        <dbReference type="Google" id="ProtNLM"/>
    </source>
</evidence>
<dbReference type="EMBL" id="JAACJO010000002">
    <property type="protein sequence ID" value="KAF5362112.1"/>
    <property type="molecule type" value="Genomic_DNA"/>
</dbReference>
<evidence type="ECO:0000313" key="13">
    <source>
        <dbReference type="Proteomes" id="UP000559027"/>
    </source>
</evidence>
<comment type="subcellular location">
    <subcellularLocation>
        <location evidence="1">Mitochondrion membrane</location>
        <topology evidence="1">Multi-pass membrane protein</topology>
    </subcellularLocation>
</comment>
<evidence type="ECO:0000256" key="2">
    <source>
        <dbReference type="ARBA" id="ARBA00006375"/>
    </source>
</evidence>
<evidence type="ECO:0000256" key="9">
    <source>
        <dbReference type="PROSITE-ProRule" id="PRU00282"/>
    </source>
</evidence>
<evidence type="ECO:0000256" key="8">
    <source>
        <dbReference type="ARBA" id="ARBA00023136"/>
    </source>
</evidence>
<dbReference type="InterPro" id="IPR023395">
    <property type="entry name" value="MCP_dom_sf"/>
</dbReference>
<dbReference type="PANTHER" id="PTHR45624:SF10">
    <property type="entry name" value="SLC (SOLUTE CARRIER) HOMOLOG"/>
    <property type="match status" value="1"/>
</dbReference>
<feature type="transmembrane region" description="Helical" evidence="11">
    <location>
        <begin position="78"/>
        <end position="100"/>
    </location>
</feature>
<dbReference type="Proteomes" id="UP000559027">
    <property type="component" value="Unassembled WGS sequence"/>
</dbReference>
<dbReference type="AlphaFoldDB" id="A0A8H5GBW7"/>
<feature type="transmembrane region" description="Helical" evidence="11">
    <location>
        <begin position="224"/>
        <end position="243"/>
    </location>
</feature>
<dbReference type="PRINTS" id="PR00926">
    <property type="entry name" value="MITOCARRIER"/>
</dbReference>
<keyword evidence="5" id="KW-0677">Repeat</keyword>
<sequence>MVRFIDAFKSWSIEEIIAQLDPRLDFFAGTIAGMTSLGVGFPFDTVKVRFQNPEIAGKYSSTFNAITTIIREEKLFGLFKGISSPLASVALMNGLVFASYRFFMKLQLETPESIPTLGQITLAGAGSGIVSSIITTPIELIKIRQQTSFVRTTARSVAWQIYQLHGIRGLYRGVTATALRDCGYGAYFFAYEATCRLLTNSIPTQNPVDHSSILMEVENDINKLSWPVLLLAGGVAGVVGWLATFPFDVVKTRVQGSYIDLEVPATPATPLLDRSPSGHKIDSLHPFRNTLSTIVYSYKTEGINVFFRGLGPTLIRAIPVNMVTFATFETIVHAFS</sequence>
<dbReference type="InterPro" id="IPR002067">
    <property type="entry name" value="MCP"/>
</dbReference>
<dbReference type="PROSITE" id="PS50920">
    <property type="entry name" value="SOLCAR"/>
    <property type="match status" value="3"/>
</dbReference>
<evidence type="ECO:0000256" key="11">
    <source>
        <dbReference type="SAM" id="Phobius"/>
    </source>
</evidence>
<keyword evidence="8 9" id="KW-0472">Membrane</keyword>
<keyword evidence="3 10" id="KW-0813">Transport</keyword>
<keyword evidence="4 9" id="KW-0812">Transmembrane</keyword>
<reference evidence="12 13" key="1">
    <citation type="journal article" date="2020" name="ISME J.">
        <title>Uncovering the hidden diversity of litter-decomposition mechanisms in mushroom-forming fungi.</title>
        <authorList>
            <person name="Floudas D."/>
            <person name="Bentzer J."/>
            <person name="Ahren D."/>
            <person name="Johansson T."/>
            <person name="Persson P."/>
            <person name="Tunlid A."/>
        </authorList>
    </citation>
    <scope>NUCLEOTIDE SEQUENCE [LARGE SCALE GENOMIC DNA]</scope>
    <source>
        <strain evidence="12 13">CBS 146.42</strain>
    </source>
</reference>
<proteinExistence type="inferred from homology"/>
<organism evidence="12 13">
    <name type="scientific">Leucocoprinus leucothites</name>
    <dbReference type="NCBI Taxonomy" id="201217"/>
    <lineage>
        <taxon>Eukaryota</taxon>
        <taxon>Fungi</taxon>
        <taxon>Dikarya</taxon>
        <taxon>Basidiomycota</taxon>
        <taxon>Agaricomycotina</taxon>
        <taxon>Agaricomycetes</taxon>
        <taxon>Agaricomycetidae</taxon>
        <taxon>Agaricales</taxon>
        <taxon>Agaricineae</taxon>
        <taxon>Agaricaceae</taxon>
        <taxon>Leucocoprinus</taxon>
    </lineage>
</organism>
<keyword evidence="6 11" id="KW-1133">Transmembrane helix</keyword>
<dbReference type="SUPFAM" id="SSF103506">
    <property type="entry name" value="Mitochondrial carrier"/>
    <property type="match status" value="1"/>
</dbReference>
<evidence type="ECO:0000256" key="4">
    <source>
        <dbReference type="ARBA" id="ARBA00022692"/>
    </source>
</evidence>
<evidence type="ECO:0000313" key="12">
    <source>
        <dbReference type="EMBL" id="KAF5362112.1"/>
    </source>
</evidence>
<evidence type="ECO:0000256" key="1">
    <source>
        <dbReference type="ARBA" id="ARBA00004225"/>
    </source>
</evidence>
<accession>A0A8H5GBW7</accession>
<comment type="caution">
    <text evidence="12">The sequence shown here is derived from an EMBL/GenBank/DDBJ whole genome shotgun (WGS) entry which is preliminary data.</text>
</comment>
<gene>
    <name evidence="12" type="ORF">D9756_002131</name>
</gene>
<protein>
    <recommendedName>
        <fullName evidence="14">Carnitine/acyl carnitine carrier</fullName>
    </recommendedName>
</protein>
<dbReference type="InterPro" id="IPR050567">
    <property type="entry name" value="Mitochondrial_Carrier"/>
</dbReference>
<dbReference type="InterPro" id="IPR018108">
    <property type="entry name" value="MCP_transmembrane"/>
</dbReference>
<dbReference type="GO" id="GO:0022857">
    <property type="term" value="F:transmembrane transporter activity"/>
    <property type="evidence" value="ECO:0007669"/>
    <property type="project" value="TreeGrafter"/>
</dbReference>
<dbReference type="GO" id="GO:0031966">
    <property type="term" value="C:mitochondrial membrane"/>
    <property type="evidence" value="ECO:0007669"/>
    <property type="project" value="UniProtKB-SubCell"/>
</dbReference>
<keyword evidence="7" id="KW-0496">Mitochondrion</keyword>
<keyword evidence="13" id="KW-1185">Reference proteome</keyword>
<feature type="transmembrane region" description="Helical" evidence="11">
    <location>
        <begin position="120"/>
        <end position="141"/>
    </location>
</feature>
<dbReference type="PANTHER" id="PTHR45624">
    <property type="entry name" value="MITOCHONDRIAL BASIC AMINO ACIDS TRANSPORTER-RELATED"/>
    <property type="match status" value="1"/>
</dbReference>
<comment type="similarity">
    <text evidence="2 10">Belongs to the mitochondrial carrier (TC 2.A.29) family.</text>
</comment>
<feature type="repeat" description="Solcar" evidence="9">
    <location>
        <begin position="20"/>
        <end position="106"/>
    </location>
</feature>
<dbReference type="Pfam" id="PF00153">
    <property type="entry name" value="Mito_carr"/>
    <property type="match status" value="3"/>
</dbReference>
<dbReference type="Gene3D" id="1.50.40.10">
    <property type="entry name" value="Mitochondrial carrier domain"/>
    <property type="match status" value="1"/>
</dbReference>
<evidence type="ECO:0000256" key="6">
    <source>
        <dbReference type="ARBA" id="ARBA00022989"/>
    </source>
</evidence>
<evidence type="ECO:0000256" key="5">
    <source>
        <dbReference type="ARBA" id="ARBA00022737"/>
    </source>
</evidence>
<evidence type="ECO:0000256" key="7">
    <source>
        <dbReference type="ARBA" id="ARBA00023128"/>
    </source>
</evidence>